<organism evidence="11 12">
    <name type="scientific">Rhodotorula mucilaginosa</name>
    <name type="common">Yeast</name>
    <name type="synonym">Rhodotorula rubra</name>
    <dbReference type="NCBI Taxonomy" id="5537"/>
    <lineage>
        <taxon>Eukaryota</taxon>
        <taxon>Fungi</taxon>
        <taxon>Dikarya</taxon>
        <taxon>Basidiomycota</taxon>
        <taxon>Pucciniomycotina</taxon>
        <taxon>Microbotryomycetes</taxon>
        <taxon>Sporidiobolales</taxon>
        <taxon>Sporidiobolaceae</taxon>
        <taxon>Rhodotorula</taxon>
    </lineage>
</organism>
<proteinExistence type="inferred from homology"/>
<dbReference type="GO" id="GO:0005802">
    <property type="term" value="C:trans-Golgi network"/>
    <property type="evidence" value="ECO:0007669"/>
    <property type="project" value="TreeGrafter"/>
</dbReference>
<evidence type="ECO:0000256" key="5">
    <source>
        <dbReference type="ARBA" id="ARBA00022927"/>
    </source>
</evidence>
<sequence>MPPAARLTFPSVLRTPSISITTSAPPQRFRVQGWDPVLIISQVRPSPHPLSLAEEGTSSSILTKSPYWQIVALQALHYLFLSLVLPPILSVFCTTPSLDYEGGSTSIALAMDWRAFTGRTVSGLPARTYLDAGLASLHAANATLPDGLDQQGLSRGVVRLVQKDAMRGWAVAFGWIVASMADVFSLYHIVRRPTHILDFSLTLVFVHLILTIYYSSSFPTSIFFWLVVAGSSVAQIVIAEQLCVRREMRDGFTLNDMTPYLGGPTSHGANGSTHSPPGGEEGHEMSPVQDRQGGKNGGGEGYSRIPASESLA</sequence>
<keyword evidence="6 10" id="KW-1133">Transmembrane helix</keyword>
<feature type="region of interest" description="Disordered" evidence="9">
    <location>
        <begin position="263"/>
        <end position="312"/>
    </location>
</feature>
<evidence type="ECO:0000256" key="10">
    <source>
        <dbReference type="SAM" id="Phobius"/>
    </source>
</evidence>
<keyword evidence="12" id="KW-1185">Reference proteome</keyword>
<comment type="caution">
    <text evidence="11">The sequence shown here is derived from an EMBL/GenBank/DDBJ whole genome shotgun (WGS) entry which is preliminary data.</text>
</comment>
<dbReference type="GO" id="GO:0000139">
    <property type="term" value="C:Golgi membrane"/>
    <property type="evidence" value="ECO:0007669"/>
    <property type="project" value="UniProtKB-SubCell"/>
</dbReference>
<accession>A0A9P7B5K3</accession>
<protein>
    <recommendedName>
        <fullName evidence="13">Integral membrane protein S linking to the trans Golgi network-domain-containing protein</fullName>
    </recommendedName>
</protein>
<evidence type="ECO:0000256" key="4">
    <source>
        <dbReference type="ARBA" id="ARBA00022692"/>
    </source>
</evidence>
<evidence type="ECO:0000256" key="7">
    <source>
        <dbReference type="ARBA" id="ARBA00023034"/>
    </source>
</evidence>
<keyword evidence="5" id="KW-0653">Protein transport</keyword>
<keyword evidence="8 10" id="KW-0472">Membrane</keyword>
<comment type="similarity">
    <text evidence="2">Belongs to the SYS1 family.</text>
</comment>
<dbReference type="Proteomes" id="UP000777482">
    <property type="component" value="Unassembled WGS sequence"/>
</dbReference>
<dbReference type="AlphaFoldDB" id="A0A9P7B5K3"/>
<evidence type="ECO:0000313" key="11">
    <source>
        <dbReference type="EMBL" id="KAG0659783.1"/>
    </source>
</evidence>
<keyword evidence="3" id="KW-0813">Transport</keyword>
<evidence type="ECO:0000256" key="8">
    <source>
        <dbReference type="ARBA" id="ARBA00023136"/>
    </source>
</evidence>
<evidence type="ECO:0000256" key="6">
    <source>
        <dbReference type="ARBA" id="ARBA00022989"/>
    </source>
</evidence>
<keyword evidence="4 10" id="KW-0812">Transmembrane</keyword>
<feature type="transmembrane region" description="Helical" evidence="10">
    <location>
        <begin position="196"/>
        <end position="216"/>
    </location>
</feature>
<dbReference type="PANTHER" id="PTHR12952">
    <property type="entry name" value="SYS1"/>
    <property type="match status" value="1"/>
</dbReference>
<dbReference type="PANTHER" id="PTHR12952:SF0">
    <property type="entry name" value="PROTEIN SYS1 HOMOLOG"/>
    <property type="match status" value="1"/>
</dbReference>
<dbReference type="GO" id="GO:0043001">
    <property type="term" value="P:Golgi to plasma membrane protein transport"/>
    <property type="evidence" value="ECO:0007669"/>
    <property type="project" value="TreeGrafter"/>
</dbReference>
<dbReference type="GO" id="GO:0006895">
    <property type="term" value="P:Golgi to endosome transport"/>
    <property type="evidence" value="ECO:0007669"/>
    <property type="project" value="TreeGrafter"/>
</dbReference>
<dbReference type="GO" id="GO:0005829">
    <property type="term" value="C:cytosol"/>
    <property type="evidence" value="ECO:0007669"/>
    <property type="project" value="GOC"/>
</dbReference>
<evidence type="ECO:0000256" key="1">
    <source>
        <dbReference type="ARBA" id="ARBA00004653"/>
    </source>
</evidence>
<feature type="transmembrane region" description="Helical" evidence="10">
    <location>
        <begin position="67"/>
        <end position="89"/>
    </location>
</feature>
<evidence type="ECO:0000313" key="12">
    <source>
        <dbReference type="Proteomes" id="UP000777482"/>
    </source>
</evidence>
<dbReference type="EMBL" id="PUHQ01000050">
    <property type="protein sequence ID" value="KAG0659783.1"/>
    <property type="molecule type" value="Genomic_DNA"/>
</dbReference>
<evidence type="ECO:0008006" key="13">
    <source>
        <dbReference type="Google" id="ProtNLM"/>
    </source>
</evidence>
<feature type="transmembrane region" description="Helical" evidence="10">
    <location>
        <begin position="169"/>
        <end position="189"/>
    </location>
</feature>
<evidence type="ECO:0000256" key="3">
    <source>
        <dbReference type="ARBA" id="ARBA00022448"/>
    </source>
</evidence>
<evidence type="ECO:0000256" key="2">
    <source>
        <dbReference type="ARBA" id="ARBA00008160"/>
    </source>
</evidence>
<keyword evidence="7" id="KW-0333">Golgi apparatus</keyword>
<evidence type="ECO:0000256" key="9">
    <source>
        <dbReference type="SAM" id="MobiDB-lite"/>
    </source>
</evidence>
<reference evidence="11 12" key="1">
    <citation type="submission" date="2020-11" db="EMBL/GenBank/DDBJ databases">
        <title>Kefir isolates.</title>
        <authorList>
            <person name="Marcisauskas S."/>
            <person name="Kim Y."/>
            <person name="Blasche S."/>
        </authorList>
    </citation>
    <scope>NUCLEOTIDE SEQUENCE [LARGE SCALE GENOMIC DNA]</scope>
    <source>
        <strain evidence="11 12">KR</strain>
    </source>
</reference>
<dbReference type="GO" id="GO:0034067">
    <property type="term" value="P:protein localization to Golgi apparatus"/>
    <property type="evidence" value="ECO:0007669"/>
    <property type="project" value="TreeGrafter"/>
</dbReference>
<comment type="subcellular location">
    <subcellularLocation>
        <location evidence="1">Golgi apparatus membrane</location>
        <topology evidence="1">Multi-pass membrane protein</topology>
    </subcellularLocation>
</comment>
<dbReference type="Pfam" id="PF09801">
    <property type="entry name" value="SYS1"/>
    <property type="match status" value="1"/>
</dbReference>
<dbReference type="InterPro" id="IPR019185">
    <property type="entry name" value="Integral_membrane_SYS1-rel"/>
</dbReference>
<name>A0A9P7B5K3_RHOMI</name>
<gene>
    <name evidence="11" type="ORF">C6P46_004986</name>
</gene>
<dbReference type="OrthoDB" id="542931at2759"/>